<accession>A0A9D1S3A9</accession>
<organism evidence="3 4">
    <name type="scientific">Candidatus Fimadaptatus faecigallinarum</name>
    <dbReference type="NCBI Taxonomy" id="2840814"/>
    <lineage>
        <taxon>Bacteria</taxon>
        <taxon>Bacillati</taxon>
        <taxon>Bacillota</taxon>
        <taxon>Clostridia</taxon>
        <taxon>Eubacteriales</taxon>
        <taxon>Candidatus Fimadaptatus</taxon>
    </lineage>
</organism>
<feature type="domain" description="GerMN" evidence="2">
    <location>
        <begin position="398"/>
        <end position="490"/>
    </location>
</feature>
<proteinExistence type="predicted"/>
<evidence type="ECO:0000256" key="1">
    <source>
        <dbReference type="SAM" id="Phobius"/>
    </source>
</evidence>
<dbReference type="EMBL" id="DVNK01000009">
    <property type="protein sequence ID" value="HIU45859.1"/>
    <property type="molecule type" value="Genomic_DNA"/>
</dbReference>
<evidence type="ECO:0000313" key="3">
    <source>
        <dbReference type="EMBL" id="HIU45859.1"/>
    </source>
</evidence>
<feature type="transmembrane region" description="Helical" evidence="1">
    <location>
        <begin position="12"/>
        <end position="34"/>
    </location>
</feature>
<dbReference type="InterPro" id="IPR019606">
    <property type="entry name" value="GerMN"/>
</dbReference>
<name>A0A9D1S3A9_9FIRM</name>
<keyword evidence="1" id="KW-0812">Transmembrane</keyword>
<dbReference type="Proteomes" id="UP000824123">
    <property type="component" value="Unassembled WGS sequence"/>
</dbReference>
<sequence length="508" mass="55519">MKLFDGLNHRQRTAWLIAGAVVLLAVVAGVALMLRSNRQVVLNADVVGQIPEPEAAVPLAPIGDSRADRVRSVVIYHPDAIGLNLVTDVREVTYGSDLTLEEAVVEAVLDELGADADDIQLLSLEVSQRVATVNLSIDARMLDPEQLHSLRAALVNSLLELSDMDYVNVLINDREECIIQLPTGTLNRFGTELDAEWTQAASEQARFDSDESAVLERYMTLYFGAAGGEYILPEVRSVRIEGDDYLGAVVEQLLRGPDDTLTYSRLMPSDSEYLRRTPAIVVSDDGNRIAVLSFNGKIMEYFERNGISTALAMGALTRSICGFVPEVDGVLCDINGITLTELTDINGEVVYTFDDGIMRRSDFDSLVGEVARVYYPSGEPAVLKPYDIAVSRYDVDNPRALLKLLMEAPEDGGARRAMPQGVTDADVLGVRVDSDQVLINLSGAFYQACQGMSADEARALVYSIVNTMCELPDIKSVRFYFDGERVDYLAGAICLRGPLMSNVGIVRS</sequence>
<reference evidence="3" key="1">
    <citation type="submission" date="2020-10" db="EMBL/GenBank/DDBJ databases">
        <authorList>
            <person name="Gilroy R."/>
        </authorList>
    </citation>
    <scope>NUCLEOTIDE SEQUENCE</scope>
    <source>
        <strain evidence="3">ChiSxjej2B14-8506</strain>
    </source>
</reference>
<evidence type="ECO:0000259" key="2">
    <source>
        <dbReference type="SMART" id="SM00909"/>
    </source>
</evidence>
<protein>
    <submittedName>
        <fullName evidence="3">GerMN domain-containing protein</fullName>
    </submittedName>
</protein>
<comment type="caution">
    <text evidence="3">The sequence shown here is derived from an EMBL/GenBank/DDBJ whole genome shotgun (WGS) entry which is preliminary data.</text>
</comment>
<evidence type="ECO:0000313" key="4">
    <source>
        <dbReference type="Proteomes" id="UP000824123"/>
    </source>
</evidence>
<feature type="domain" description="GerMN" evidence="2">
    <location>
        <begin position="105"/>
        <end position="180"/>
    </location>
</feature>
<dbReference type="AlphaFoldDB" id="A0A9D1S3A9"/>
<keyword evidence="1" id="KW-1133">Transmembrane helix</keyword>
<keyword evidence="1" id="KW-0472">Membrane</keyword>
<dbReference type="Pfam" id="PF10646">
    <property type="entry name" value="Germane"/>
    <property type="match status" value="2"/>
</dbReference>
<dbReference type="SMART" id="SM00909">
    <property type="entry name" value="Germane"/>
    <property type="match status" value="2"/>
</dbReference>
<reference evidence="3" key="2">
    <citation type="journal article" date="2021" name="PeerJ">
        <title>Extensive microbial diversity within the chicken gut microbiome revealed by metagenomics and culture.</title>
        <authorList>
            <person name="Gilroy R."/>
            <person name="Ravi A."/>
            <person name="Getino M."/>
            <person name="Pursley I."/>
            <person name="Horton D.L."/>
            <person name="Alikhan N.F."/>
            <person name="Baker D."/>
            <person name="Gharbi K."/>
            <person name="Hall N."/>
            <person name="Watson M."/>
            <person name="Adriaenssens E.M."/>
            <person name="Foster-Nyarko E."/>
            <person name="Jarju S."/>
            <person name="Secka A."/>
            <person name="Antonio M."/>
            <person name="Oren A."/>
            <person name="Chaudhuri R.R."/>
            <person name="La Ragione R."/>
            <person name="Hildebrand F."/>
            <person name="Pallen M.J."/>
        </authorList>
    </citation>
    <scope>NUCLEOTIDE SEQUENCE</scope>
    <source>
        <strain evidence="3">ChiSxjej2B14-8506</strain>
    </source>
</reference>
<gene>
    <name evidence="3" type="ORF">IAC59_01200</name>
</gene>